<keyword evidence="2" id="KW-1185">Reference proteome</keyword>
<feature type="non-terminal residue" evidence="1">
    <location>
        <position position="1"/>
    </location>
</feature>
<dbReference type="OrthoDB" id="2505764at2759"/>
<dbReference type="Proteomes" id="UP000238274">
    <property type="component" value="Unassembled WGS sequence"/>
</dbReference>
<dbReference type="GO" id="GO:0016985">
    <property type="term" value="F:mannan endo-1,4-beta-mannosidase activity"/>
    <property type="evidence" value="ECO:0007669"/>
    <property type="project" value="UniProtKB-EC"/>
</dbReference>
<evidence type="ECO:0000313" key="1">
    <source>
        <dbReference type="EMBL" id="POW19070.1"/>
    </source>
</evidence>
<proteinExistence type="predicted"/>
<evidence type="ECO:0000313" key="2">
    <source>
        <dbReference type="Proteomes" id="UP000238274"/>
    </source>
</evidence>
<gene>
    <name evidence="1" type="ORF">PSHT_05095</name>
</gene>
<dbReference type="PANTHER" id="PTHR31451:SF39">
    <property type="entry name" value="MANNAN ENDO-1,4-BETA-MANNOSIDASE 1"/>
    <property type="match status" value="1"/>
</dbReference>
<reference evidence="2" key="3">
    <citation type="journal article" date="2018" name="Mol. Plant Microbe Interact.">
        <title>Genome sequence resources for the wheat stripe rust pathogen (Puccinia striiformis f. sp. tritici) and the barley stripe rust pathogen (Puccinia striiformis f. sp. hordei).</title>
        <authorList>
            <person name="Xia C."/>
            <person name="Wang M."/>
            <person name="Yin C."/>
            <person name="Cornejo O.E."/>
            <person name="Hulbert S.H."/>
            <person name="Chen X."/>
        </authorList>
    </citation>
    <scope>NUCLEOTIDE SEQUENCE [LARGE SCALE GENOMIC DNA]</scope>
    <source>
        <strain evidence="2">93TX-2</strain>
    </source>
</reference>
<dbReference type="InterPro" id="IPR045053">
    <property type="entry name" value="MAN-like"/>
</dbReference>
<evidence type="ECO:0008006" key="3">
    <source>
        <dbReference type="Google" id="ProtNLM"/>
    </source>
</evidence>
<dbReference type="InterPro" id="IPR017853">
    <property type="entry name" value="GH"/>
</dbReference>
<reference evidence="1 2" key="1">
    <citation type="submission" date="2017-12" db="EMBL/GenBank/DDBJ databases">
        <title>Gene loss provides genomic basis for host adaptation in cereal stripe rust fungi.</title>
        <authorList>
            <person name="Xia C."/>
        </authorList>
    </citation>
    <scope>NUCLEOTIDE SEQUENCE [LARGE SCALE GENOMIC DNA]</scope>
    <source>
        <strain evidence="1 2">93TX-2</strain>
    </source>
</reference>
<name>A0A2S4WBC4_9BASI</name>
<dbReference type="VEuPathDB" id="FungiDB:PSTT_03193"/>
<dbReference type="SUPFAM" id="SSF51445">
    <property type="entry name" value="(Trans)glycosidases"/>
    <property type="match status" value="1"/>
</dbReference>
<dbReference type="PANTHER" id="PTHR31451">
    <property type="match status" value="1"/>
</dbReference>
<dbReference type="Gene3D" id="3.20.20.80">
    <property type="entry name" value="Glycosidases"/>
    <property type="match status" value="1"/>
</dbReference>
<accession>A0A2S4WBC4</accession>
<dbReference type="VEuPathDB" id="FungiDB:PSHT_05095"/>
<reference evidence="2" key="2">
    <citation type="journal article" date="2018" name="BMC Genomics">
        <title>Genomic insights into host adaptation between the wheat stripe rust pathogen (Puccinia striiformis f. sp. tritici) and the barley stripe rust pathogen (Puccinia striiformis f. sp. hordei).</title>
        <authorList>
            <person name="Xia C."/>
            <person name="Wang M."/>
            <person name="Yin C."/>
            <person name="Cornejo O.E."/>
            <person name="Hulbert S.H."/>
            <person name="Chen X."/>
        </authorList>
    </citation>
    <scope>NUCLEOTIDE SEQUENCE [LARGE SCALE GENOMIC DNA]</scope>
    <source>
        <strain evidence="2">93TX-2</strain>
    </source>
</reference>
<sequence>EYPKIMIKLPARYLLWGFSLVRLAVSSMLDVGNSLSSSIDAVPNSTPHTSKFIRRYLPKANYVSARGSMPGFVTAPGDGHLYLDGQLFDFRSFNTPTLFEGKEFQARDLVETISAFGSPVTRTYTLHVVNSMFTDGKQESSSSHILGWDNSTNDWIYNEMNWRNIDSALDLARQHGVKIIIPIINQDYGTYDSNWVGNYNDLIRHRYNIQNYTAAQQAVDWFTDREMIACYKKIIAFYLNRKNTVNGIRIGDDQSILAFETGNEMNWNYRKRDYKPPPANVSQNNLLFSFLDGEWRGLIRAMQPQWTIEIAGFIKSLAPKTLVDCLESFAVNLTWIGNHSAHVYVLISSRNPKFAWEDAVLACPHVDLYSYHYYGEGETLPYNDMEKQVRAHGKTFIVGEHGFCETSAVSVSRITMCLCWILWERLKCYILIRYTDDKPAVWWAVYKKFTCAGALVWSLRPHSEDGGFVTHEEGHDINSYHAPGFRNQTSVRFDTQEVDVINSTYDASYRILGLTPPAKPVPGTPEAFLVSNGTHAGISWRGAAWAQAYEVLGAVFEDVEFSTISRYVADNFEAGQLFVPLDPTDPTKPIHITLPKTIPHGSHAGWVDTKWCPPGSAAPCGDIHFDKQEDKKPPVTLRRLTRMRAPREQLSAKNRNLHRTAQDRLITGGWFSVRAIGADGVPGGVSDSIFLKSQWEPHLGEVTGGAAAAKKDRSPPGM</sequence>
<organism evidence="1 2">
    <name type="scientific">Puccinia striiformis</name>
    <dbReference type="NCBI Taxonomy" id="27350"/>
    <lineage>
        <taxon>Eukaryota</taxon>
        <taxon>Fungi</taxon>
        <taxon>Dikarya</taxon>
        <taxon>Basidiomycota</taxon>
        <taxon>Pucciniomycotina</taxon>
        <taxon>Pucciniomycetes</taxon>
        <taxon>Pucciniales</taxon>
        <taxon>Pucciniaceae</taxon>
        <taxon>Puccinia</taxon>
    </lineage>
</organism>
<comment type="caution">
    <text evidence="1">The sequence shown here is derived from an EMBL/GenBank/DDBJ whole genome shotgun (WGS) entry which is preliminary data.</text>
</comment>
<dbReference type="EMBL" id="PKSM01000055">
    <property type="protein sequence ID" value="POW19070.1"/>
    <property type="molecule type" value="Genomic_DNA"/>
</dbReference>
<protein>
    <recommendedName>
        <fullName evidence="3">Glycoside hydrolase family 5 domain-containing protein</fullName>
    </recommendedName>
</protein>
<dbReference type="AlphaFoldDB" id="A0A2S4WBC4"/>
<dbReference type="GO" id="GO:0005576">
    <property type="term" value="C:extracellular region"/>
    <property type="evidence" value="ECO:0007669"/>
    <property type="project" value="UniProtKB-SubCell"/>
</dbReference>